<comment type="caution">
    <text evidence="1">The sequence shown here is derived from an EMBL/GenBank/DDBJ whole genome shotgun (WGS) entry which is preliminary data.</text>
</comment>
<dbReference type="EMBL" id="JBHSWU010000937">
    <property type="protein sequence ID" value="MFC6726180.1"/>
    <property type="molecule type" value="Genomic_DNA"/>
</dbReference>
<keyword evidence="1" id="KW-0378">Hydrolase</keyword>
<proteinExistence type="predicted"/>
<dbReference type="Proteomes" id="UP001596328">
    <property type="component" value="Unassembled WGS sequence"/>
</dbReference>
<protein>
    <submittedName>
        <fullName evidence="1">A24 family peptidase</fullName>
        <ecNumber evidence="1">3.4.23.-</ecNumber>
    </submittedName>
</protein>
<gene>
    <name evidence="1" type="ORF">ACFQE1_17780</name>
</gene>
<dbReference type="AlphaFoldDB" id="A0ABD5S3K1"/>
<accession>A0ABD5S3K1</accession>
<name>A0ABD5S3K1_9EURY</name>
<dbReference type="EC" id="3.4.23.-" evidence="1"/>
<dbReference type="GO" id="GO:0016787">
    <property type="term" value="F:hydrolase activity"/>
    <property type="evidence" value="ECO:0007669"/>
    <property type="project" value="UniProtKB-KW"/>
</dbReference>
<reference evidence="1 2" key="1">
    <citation type="journal article" date="2019" name="Int. J. Syst. Evol. Microbiol.">
        <title>The Global Catalogue of Microorganisms (GCM) 10K type strain sequencing project: providing services to taxonomists for standard genome sequencing and annotation.</title>
        <authorList>
            <consortium name="The Broad Institute Genomics Platform"/>
            <consortium name="The Broad Institute Genome Sequencing Center for Infectious Disease"/>
            <person name="Wu L."/>
            <person name="Ma J."/>
        </authorList>
    </citation>
    <scope>NUCLEOTIDE SEQUENCE [LARGE SCALE GENOMIC DNA]</scope>
    <source>
        <strain evidence="1 2">NBRC 111368</strain>
    </source>
</reference>
<keyword evidence="2" id="KW-1185">Reference proteome</keyword>
<dbReference type="Gene3D" id="1.20.120.1220">
    <property type="match status" value="1"/>
</dbReference>
<sequence>MIAAPPDLLRLLVVPVFAWAAWRDVRTRRLPNRVWAPLVVLGSIRGNPANITVRGDDDPVRV</sequence>
<feature type="non-terminal residue" evidence="1">
    <location>
        <position position="62"/>
    </location>
</feature>
<organism evidence="1 2">
    <name type="scientific">Halobium palmae</name>
    <dbReference type="NCBI Taxonomy" id="1776492"/>
    <lineage>
        <taxon>Archaea</taxon>
        <taxon>Methanobacteriati</taxon>
        <taxon>Methanobacteriota</taxon>
        <taxon>Stenosarchaea group</taxon>
        <taxon>Halobacteria</taxon>
        <taxon>Halobacteriales</taxon>
        <taxon>Haloferacaceae</taxon>
        <taxon>Halobium</taxon>
    </lineage>
</organism>
<evidence type="ECO:0000313" key="1">
    <source>
        <dbReference type="EMBL" id="MFC6726180.1"/>
    </source>
</evidence>
<evidence type="ECO:0000313" key="2">
    <source>
        <dbReference type="Proteomes" id="UP001596328"/>
    </source>
</evidence>